<organism evidence="1 2">
    <name type="scientific">Akkermansia glycaniphila</name>
    <dbReference type="NCBI Taxonomy" id="1679444"/>
    <lineage>
        <taxon>Bacteria</taxon>
        <taxon>Pseudomonadati</taxon>
        <taxon>Verrucomicrobiota</taxon>
        <taxon>Verrucomicrobiia</taxon>
        <taxon>Verrucomicrobiales</taxon>
        <taxon>Akkermansiaceae</taxon>
        <taxon>Akkermansia</taxon>
    </lineage>
</organism>
<dbReference type="AlphaFoldDB" id="A0A1C7PAD5"/>
<evidence type="ECO:0000313" key="2">
    <source>
        <dbReference type="Proteomes" id="UP000176204"/>
    </source>
</evidence>
<dbReference type="KEGG" id="agl:PYTT_1522"/>
<dbReference type="EMBL" id="LT629973">
    <property type="protein sequence ID" value="SEH89541.1"/>
    <property type="molecule type" value="Genomic_DNA"/>
</dbReference>
<dbReference type="OrthoDB" id="9999541at2"/>
<dbReference type="RefSeq" id="WP_067777359.1">
    <property type="nucleotide sequence ID" value="NZ_LIGX01000035.1"/>
</dbReference>
<gene>
    <name evidence="1" type="ORF">PYTT_1522</name>
</gene>
<sequence length="214" mass="23535">MEFAITGLDDMIALAGRDNMPNVNASIASGMTRYIQDWYRERGNDYFDNPALPTHGAGRKDTNWAQGIPDRWSEGPSDADSFSIVFGEGGDRYGLALKIKGGTVSATSAKCLTIPIAPEAHGRSVADYERDMGVELFRPRGHDTLCYSLPDGKLRAVYKLRYSQFFRPWPEAVPSTEELGALATVMACKLFEPFADGERGGSASDGWYDSDYKP</sequence>
<protein>
    <submittedName>
        <fullName evidence="1">Uncharacterized protein</fullName>
    </submittedName>
</protein>
<dbReference type="STRING" id="1679444.PYTT_1522"/>
<dbReference type="Proteomes" id="UP000176204">
    <property type="component" value="Chromosome I"/>
</dbReference>
<reference evidence="2" key="1">
    <citation type="submission" date="2016-09" db="EMBL/GenBank/DDBJ databases">
        <authorList>
            <person name="Koehorst J."/>
        </authorList>
    </citation>
    <scope>NUCLEOTIDE SEQUENCE [LARGE SCALE GENOMIC DNA]</scope>
</reference>
<keyword evidence="2" id="KW-1185">Reference proteome</keyword>
<accession>A0A1C7PAD5</accession>
<name>A0A1C7PAD5_9BACT</name>
<evidence type="ECO:0000313" key="1">
    <source>
        <dbReference type="EMBL" id="SEH89541.1"/>
    </source>
</evidence>
<proteinExistence type="predicted"/>